<evidence type="ECO:0000256" key="1">
    <source>
        <dbReference type="ARBA" id="ARBA00001933"/>
    </source>
</evidence>
<accession>A0ABQ6K6U6</accession>
<evidence type="ECO:0000259" key="4">
    <source>
        <dbReference type="Pfam" id="PF01212"/>
    </source>
</evidence>
<dbReference type="Proteomes" id="UP001157034">
    <property type="component" value="Unassembled WGS sequence"/>
</dbReference>
<dbReference type="InterPro" id="IPR015421">
    <property type="entry name" value="PyrdxlP-dep_Trfase_major"/>
</dbReference>
<evidence type="ECO:0000256" key="2">
    <source>
        <dbReference type="ARBA" id="ARBA00022898"/>
    </source>
</evidence>
<dbReference type="Pfam" id="PF01212">
    <property type="entry name" value="Beta_elim_lyase"/>
    <property type="match status" value="1"/>
</dbReference>
<dbReference type="InterPro" id="IPR001597">
    <property type="entry name" value="ArAA_b-elim_lyase/Thr_aldolase"/>
</dbReference>
<dbReference type="SUPFAM" id="SSF53383">
    <property type="entry name" value="PLP-dependent transferases"/>
    <property type="match status" value="1"/>
</dbReference>
<evidence type="ECO:0000313" key="6">
    <source>
        <dbReference type="Proteomes" id="UP001157034"/>
    </source>
</evidence>
<feature type="region of interest" description="Disordered" evidence="3">
    <location>
        <begin position="74"/>
        <end position="100"/>
    </location>
</feature>
<name>A0ABQ6K6U6_9MICO</name>
<gene>
    <name evidence="5" type="ORF">GCM10025881_20920</name>
</gene>
<comment type="caution">
    <text evidence="5">The sequence shown here is derived from an EMBL/GenBank/DDBJ whole genome shotgun (WGS) entry which is preliminary data.</text>
</comment>
<sequence length="100" mass="10926">MDRTFASDNYAGVHPEVLAAIAAVNTGHEISYGEDSVTERLQEVVKREFGERAEAFPVFNGTGANVISLTSVLPAGAPSSRPRRATCTPMRAAPRRRRRR</sequence>
<comment type="cofactor">
    <cofactor evidence="1">
        <name>pyridoxal 5'-phosphate</name>
        <dbReference type="ChEBI" id="CHEBI:597326"/>
    </cofactor>
</comment>
<organism evidence="5 6">
    <name type="scientific">Pseudolysinimonas kribbensis</name>
    <dbReference type="NCBI Taxonomy" id="433641"/>
    <lineage>
        <taxon>Bacteria</taxon>
        <taxon>Bacillati</taxon>
        <taxon>Actinomycetota</taxon>
        <taxon>Actinomycetes</taxon>
        <taxon>Micrococcales</taxon>
        <taxon>Microbacteriaceae</taxon>
        <taxon>Pseudolysinimonas</taxon>
    </lineage>
</organism>
<feature type="domain" description="Aromatic amino acid beta-eliminating lyase/threonine aldolase" evidence="4">
    <location>
        <begin position="5"/>
        <end position="73"/>
    </location>
</feature>
<proteinExistence type="predicted"/>
<reference evidence="6" key="1">
    <citation type="journal article" date="2019" name="Int. J. Syst. Evol. Microbiol.">
        <title>The Global Catalogue of Microorganisms (GCM) 10K type strain sequencing project: providing services to taxonomists for standard genome sequencing and annotation.</title>
        <authorList>
            <consortium name="The Broad Institute Genomics Platform"/>
            <consortium name="The Broad Institute Genome Sequencing Center for Infectious Disease"/>
            <person name="Wu L."/>
            <person name="Ma J."/>
        </authorList>
    </citation>
    <scope>NUCLEOTIDE SEQUENCE [LARGE SCALE GENOMIC DNA]</scope>
    <source>
        <strain evidence="6">NBRC 108894</strain>
    </source>
</reference>
<keyword evidence="6" id="KW-1185">Reference proteome</keyword>
<dbReference type="Gene3D" id="3.40.640.10">
    <property type="entry name" value="Type I PLP-dependent aspartate aminotransferase-like (Major domain)"/>
    <property type="match status" value="1"/>
</dbReference>
<evidence type="ECO:0000313" key="5">
    <source>
        <dbReference type="EMBL" id="GMA95268.1"/>
    </source>
</evidence>
<protein>
    <recommendedName>
        <fullName evidence="4">Aromatic amino acid beta-eliminating lyase/threonine aldolase domain-containing protein</fullName>
    </recommendedName>
</protein>
<keyword evidence="2" id="KW-0663">Pyridoxal phosphate</keyword>
<evidence type="ECO:0000256" key="3">
    <source>
        <dbReference type="SAM" id="MobiDB-lite"/>
    </source>
</evidence>
<dbReference type="InterPro" id="IPR015424">
    <property type="entry name" value="PyrdxlP-dep_Trfase"/>
</dbReference>
<dbReference type="EMBL" id="BSVB01000001">
    <property type="protein sequence ID" value="GMA95268.1"/>
    <property type="molecule type" value="Genomic_DNA"/>
</dbReference>